<dbReference type="AlphaFoldDB" id="A0A370DNH9"/>
<evidence type="ECO:0000313" key="2">
    <source>
        <dbReference type="Proteomes" id="UP000254771"/>
    </source>
</evidence>
<protein>
    <submittedName>
        <fullName evidence="1">Uncharacterized protein</fullName>
    </submittedName>
</protein>
<evidence type="ECO:0000313" key="1">
    <source>
        <dbReference type="EMBL" id="RDH85857.1"/>
    </source>
</evidence>
<keyword evidence="2" id="KW-1185">Reference proteome</keyword>
<dbReference type="EMBL" id="QFXE01000011">
    <property type="protein sequence ID" value="RDH85857.1"/>
    <property type="molecule type" value="Genomic_DNA"/>
</dbReference>
<reference evidence="1 2" key="1">
    <citation type="journal article" date="2018" name="ISME J.">
        <title>Endosymbiont genomes yield clues of tubeworm success.</title>
        <authorList>
            <person name="Li Y."/>
            <person name="Liles M.R."/>
            <person name="Halanych K.M."/>
        </authorList>
    </citation>
    <scope>NUCLEOTIDE SEQUENCE [LARGE SCALE GENOMIC DNA]</scope>
    <source>
        <strain evidence="1">A1462</strain>
    </source>
</reference>
<name>A0A370DNH9_9GAMM</name>
<comment type="caution">
    <text evidence="1">The sequence shown here is derived from an EMBL/GenBank/DDBJ whole genome shotgun (WGS) entry which is preliminary data.</text>
</comment>
<dbReference type="Proteomes" id="UP000254771">
    <property type="component" value="Unassembled WGS sequence"/>
</dbReference>
<accession>A0A370DNH9</accession>
<sequence length="229" mass="23904">MCISLPGISSAGSDGFKIEEAKWDSEKSRLNVKGKGMGDKTVTLMYASDQAVINSMTIDDDEWKFKEYDLAVVPCSVRAAQSDGMVAEKRVKHAPHDCDSGDTGGGTPPPVIPPPVGTEVSINSTSQNGTPGIPVAEQPLVNQNGYKIFAINDLGMHCGDLDTRVSSILPPFNVLHATVIQQGNDPKIMLPADGVSVIYSAASNPLDPILSGINSAGSGPVASSMLPGI</sequence>
<proteinExistence type="predicted"/>
<gene>
    <name evidence="1" type="ORF">DIZ78_09730</name>
</gene>
<organism evidence="1 2">
    <name type="scientific">endosymbiont of Escarpia spicata</name>
    <dbReference type="NCBI Taxonomy" id="2200908"/>
    <lineage>
        <taxon>Bacteria</taxon>
        <taxon>Pseudomonadati</taxon>
        <taxon>Pseudomonadota</taxon>
        <taxon>Gammaproteobacteria</taxon>
        <taxon>sulfur-oxidizing symbionts</taxon>
    </lineage>
</organism>